<sequence length="103" mass="11097">MFTFPTGKASQARLASYAVGAILALALPASAQNWPDVNSNTRDDVTGYLCVTPGCDVVRLPQTKCLCQKENPAERDLRKLKLTCSTTVGLKWVACPVKPPFGN</sequence>
<accession>A0ABV3SQ54</accession>
<proteinExistence type="predicted"/>
<keyword evidence="1" id="KW-0732">Signal</keyword>
<dbReference type="Proteomes" id="UP001556692">
    <property type="component" value="Unassembled WGS sequence"/>
</dbReference>
<evidence type="ECO:0000313" key="3">
    <source>
        <dbReference type="Proteomes" id="UP001556692"/>
    </source>
</evidence>
<feature type="signal peptide" evidence="1">
    <location>
        <begin position="1"/>
        <end position="31"/>
    </location>
</feature>
<reference evidence="2 3" key="1">
    <citation type="submission" date="2024-05" db="EMBL/GenBank/DDBJ databases">
        <authorList>
            <person name="Jiang F."/>
        </authorList>
    </citation>
    <scope>NUCLEOTIDE SEQUENCE [LARGE SCALE GENOMIC DNA]</scope>
    <source>
        <strain evidence="2 3">LZ166</strain>
    </source>
</reference>
<evidence type="ECO:0000313" key="2">
    <source>
        <dbReference type="EMBL" id="MEX0408928.1"/>
    </source>
</evidence>
<keyword evidence="3" id="KW-1185">Reference proteome</keyword>
<comment type="caution">
    <text evidence="2">The sequence shown here is derived from an EMBL/GenBank/DDBJ whole genome shotgun (WGS) entry which is preliminary data.</text>
</comment>
<gene>
    <name evidence="2" type="ORF">ABGN05_25135</name>
</gene>
<dbReference type="EMBL" id="JBDPGJ010000007">
    <property type="protein sequence ID" value="MEX0408928.1"/>
    <property type="molecule type" value="Genomic_DNA"/>
</dbReference>
<organism evidence="2 3">
    <name type="scientific">Aquibium pacificus</name>
    <dbReference type="NCBI Taxonomy" id="3153579"/>
    <lineage>
        <taxon>Bacteria</taxon>
        <taxon>Pseudomonadati</taxon>
        <taxon>Pseudomonadota</taxon>
        <taxon>Alphaproteobacteria</taxon>
        <taxon>Hyphomicrobiales</taxon>
        <taxon>Phyllobacteriaceae</taxon>
        <taxon>Aquibium</taxon>
    </lineage>
</organism>
<feature type="chain" id="PRO_5045257222" evidence="1">
    <location>
        <begin position="32"/>
        <end position="103"/>
    </location>
</feature>
<name>A0ABV3SQ54_9HYPH</name>
<dbReference type="RefSeq" id="WP_367956787.1">
    <property type="nucleotide sequence ID" value="NZ_JBDPGJ010000007.1"/>
</dbReference>
<protein>
    <submittedName>
        <fullName evidence="2">Uncharacterized protein</fullName>
    </submittedName>
</protein>
<evidence type="ECO:0000256" key="1">
    <source>
        <dbReference type="SAM" id="SignalP"/>
    </source>
</evidence>